<dbReference type="Pfam" id="PF13876">
    <property type="entry name" value="Phage_gp49_66"/>
    <property type="match status" value="1"/>
</dbReference>
<accession>A0A443J7H2</accession>
<dbReference type="Proteomes" id="UP000284476">
    <property type="component" value="Unassembled WGS sequence"/>
</dbReference>
<reference evidence="1 2" key="1">
    <citation type="submission" date="2019-01" db="EMBL/GenBank/DDBJ databases">
        <title>Sinorhodobacter populi sp. nov. isolated from the symptomatic bark tissue of Populus euramericana canker.</title>
        <authorList>
            <person name="Xu G."/>
        </authorList>
    </citation>
    <scope>NUCLEOTIDE SEQUENCE [LARGE SCALE GENOMIC DNA]</scope>
    <source>
        <strain evidence="1 2">SK2B-1</strain>
    </source>
</reference>
<comment type="caution">
    <text evidence="1">The sequence shown here is derived from an EMBL/GenBank/DDBJ whole genome shotgun (WGS) entry which is preliminary data.</text>
</comment>
<dbReference type="RefSeq" id="WP_128210513.1">
    <property type="nucleotide sequence ID" value="NZ_JBHRSO010000038.1"/>
</dbReference>
<reference evidence="1 2" key="2">
    <citation type="submission" date="2019-01" db="EMBL/GenBank/DDBJ databases">
        <authorList>
            <person name="Li Y."/>
        </authorList>
    </citation>
    <scope>NUCLEOTIDE SEQUENCE [LARGE SCALE GENOMIC DNA]</scope>
    <source>
        <strain evidence="1 2">SK2B-1</strain>
    </source>
</reference>
<proteinExistence type="predicted"/>
<sequence>MTSETEIERDIVAAGKTAPRLTPADIDAAIVSEQYHVFHGTTLTVCALTLRNGYIVTGESAAASAENFDQAIGRKIARDNARNKIWGLEGYLLRQKLWLREGPLTSNG</sequence>
<evidence type="ECO:0000313" key="1">
    <source>
        <dbReference type="EMBL" id="RWR16423.1"/>
    </source>
</evidence>
<protein>
    <submittedName>
        <fullName evidence="1">Uncharacterized protein</fullName>
    </submittedName>
</protein>
<gene>
    <name evidence="1" type="ORF">D2T30_21770</name>
</gene>
<organism evidence="1 2">
    <name type="scientific">Paenirhodobacter populi</name>
    <dbReference type="NCBI Taxonomy" id="2306993"/>
    <lineage>
        <taxon>Bacteria</taxon>
        <taxon>Pseudomonadati</taxon>
        <taxon>Pseudomonadota</taxon>
        <taxon>Alphaproteobacteria</taxon>
        <taxon>Rhodobacterales</taxon>
        <taxon>Rhodobacter group</taxon>
        <taxon>Paenirhodobacter</taxon>
    </lineage>
</organism>
<name>A0A443J7H2_9RHOB</name>
<dbReference type="InterPro" id="IPR025915">
    <property type="entry name" value="Phage_gp49_66"/>
</dbReference>
<dbReference type="EMBL" id="SAUZ01000044">
    <property type="protein sequence ID" value="RWR16423.1"/>
    <property type="molecule type" value="Genomic_DNA"/>
</dbReference>
<evidence type="ECO:0000313" key="2">
    <source>
        <dbReference type="Proteomes" id="UP000284476"/>
    </source>
</evidence>
<dbReference type="AlphaFoldDB" id="A0A443J7H2"/>